<dbReference type="SMART" id="SM00382">
    <property type="entry name" value="AAA"/>
    <property type="match status" value="1"/>
</dbReference>
<proteinExistence type="inferred from homology"/>
<comment type="caution">
    <text evidence="6">The sequence shown here is derived from an EMBL/GenBank/DDBJ whole genome shotgun (WGS) entry which is preliminary data.</text>
</comment>
<evidence type="ECO:0000256" key="3">
    <source>
        <dbReference type="ARBA" id="ARBA00022741"/>
    </source>
</evidence>
<dbReference type="InterPro" id="IPR003593">
    <property type="entry name" value="AAA+_ATPase"/>
</dbReference>
<keyword evidence="3" id="KW-0547">Nucleotide-binding</keyword>
<dbReference type="CDD" id="cd03230">
    <property type="entry name" value="ABC_DR_subfamily_A"/>
    <property type="match status" value="1"/>
</dbReference>
<dbReference type="Pfam" id="PF13732">
    <property type="entry name" value="DrrA1-3_C"/>
    <property type="match status" value="1"/>
</dbReference>
<dbReference type="SUPFAM" id="SSF52540">
    <property type="entry name" value="P-loop containing nucleoside triphosphate hydrolases"/>
    <property type="match status" value="1"/>
</dbReference>
<dbReference type="Pfam" id="PF00005">
    <property type="entry name" value="ABC_tran"/>
    <property type="match status" value="1"/>
</dbReference>
<keyword evidence="2" id="KW-0813">Transport</keyword>
<dbReference type="RefSeq" id="WP_126990389.1">
    <property type="nucleotide sequence ID" value="NZ_JTFC01000029.1"/>
</dbReference>
<dbReference type="InterPro" id="IPR017871">
    <property type="entry name" value="ABC_transporter-like_CS"/>
</dbReference>
<reference evidence="6 7" key="1">
    <citation type="submission" date="2014-11" db="EMBL/GenBank/DDBJ databases">
        <title>Genome sequence and analysis of novel Kurthia sp.</title>
        <authorList>
            <person name="Lawson J.N."/>
            <person name="Gonzalez J.E."/>
            <person name="Rinauldi L."/>
            <person name="Xuan Z."/>
            <person name="Firman A."/>
            <person name="Shaddox L."/>
            <person name="Trudeau A."/>
            <person name="Shah S."/>
            <person name="Reiman D."/>
        </authorList>
    </citation>
    <scope>NUCLEOTIDE SEQUENCE [LARGE SCALE GENOMIC DNA]</scope>
    <source>
        <strain evidence="6 7">3B1D</strain>
    </source>
</reference>
<gene>
    <name evidence="6" type="ORF">QI30_07840</name>
</gene>
<accession>A0A433RUK9</accession>
<dbReference type="AlphaFoldDB" id="A0A433RUK9"/>
<evidence type="ECO:0000256" key="1">
    <source>
        <dbReference type="ARBA" id="ARBA00005417"/>
    </source>
</evidence>
<organism evidence="6 7">
    <name type="scientific">Candidatus Kurthia intestinigallinarum</name>
    <dbReference type="NCBI Taxonomy" id="1562256"/>
    <lineage>
        <taxon>Bacteria</taxon>
        <taxon>Bacillati</taxon>
        <taxon>Bacillota</taxon>
        <taxon>Bacilli</taxon>
        <taxon>Bacillales</taxon>
        <taxon>Caryophanaceae</taxon>
        <taxon>Kurthia</taxon>
    </lineage>
</organism>
<dbReference type="GO" id="GO:0016887">
    <property type="term" value="F:ATP hydrolysis activity"/>
    <property type="evidence" value="ECO:0007669"/>
    <property type="project" value="InterPro"/>
</dbReference>
<name>A0A433RUK9_9BACL</name>
<dbReference type="PANTHER" id="PTHR43335">
    <property type="entry name" value="ABC TRANSPORTER, ATP-BINDING PROTEIN"/>
    <property type="match status" value="1"/>
</dbReference>
<dbReference type="Proteomes" id="UP000288623">
    <property type="component" value="Unassembled WGS sequence"/>
</dbReference>
<dbReference type="EMBL" id="JTFC01000029">
    <property type="protein sequence ID" value="RUS56976.1"/>
    <property type="molecule type" value="Genomic_DNA"/>
</dbReference>
<dbReference type="InterPro" id="IPR027417">
    <property type="entry name" value="P-loop_NTPase"/>
</dbReference>
<dbReference type="PANTHER" id="PTHR43335:SF4">
    <property type="entry name" value="ABC TRANSPORTER, ATP-BINDING PROTEIN"/>
    <property type="match status" value="1"/>
</dbReference>
<comment type="similarity">
    <text evidence="1">Belongs to the ABC transporter superfamily.</text>
</comment>
<evidence type="ECO:0000256" key="4">
    <source>
        <dbReference type="ARBA" id="ARBA00022840"/>
    </source>
</evidence>
<evidence type="ECO:0000256" key="2">
    <source>
        <dbReference type="ARBA" id="ARBA00022448"/>
    </source>
</evidence>
<sequence length="303" mass="34198">MLRVEKLTKNYGKKQVLNSVDLTVYEGEVFGFLGRNGAGKSTFINILTGLAQPTSGSVTFFNNEQLSNDVKKRIGVLPDYSMFYNHLNAIEHLRYFAEISGKKVSKAEAQAILTKVGLKDDSRTKVGKYSFGMKKKLGFAQAVVHDPDFIFLDEPTSGVDAESAIVLQDFIRALQKQGKTIFLTSHNLSEIEKLCSRIAILKDGIITKIGTIHELKTNDTNEMHVRIKHGAISQNAKDAWFDQLSAFAPIVEHKPQFTTVQIHDEQQNAEILRCFHRFDIPVYRFDIEEKSLEEIFIDNKQVG</sequence>
<dbReference type="InterPro" id="IPR025302">
    <property type="entry name" value="DrrA1/2-like_C"/>
</dbReference>
<keyword evidence="4 6" id="KW-0067">ATP-binding</keyword>
<dbReference type="InterPro" id="IPR003439">
    <property type="entry name" value="ABC_transporter-like_ATP-bd"/>
</dbReference>
<feature type="domain" description="ABC transporter" evidence="5">
    <location>
        <begin position="2"/>
        <end position="228"/>
    </location>
</feature>
<dbReference type="OrthoDB" id="9804819at2"/>
<dbReference type="PROSITE" id="PS50893">
    <property type="entry name" value="ABC_TRANSPORTER_2"/>
    <property type="match status" value="1"/>
</dbReference>
<keyword evidence="7" id="KW-1185">Reference proteome</keyword>
<evidence type="ECO:0000313" key="7">
    <source>
        <dbReference type="Proteomes" id="UP000288623"/>
    </source>
</evidence>
<evidence type="ECO:0000313" key="6">
    <source>
        <dbReference type="EMBL" id="RUS56976.1"/>
    </source>
</evidence>
<evidence type="ECO:0000259" key="5">
    <source>
        <dbReference type="PROSITE" id="PS50893"/>
    </source>
</evidence>
<dbReference type="Gene3D" id="3.40.50.300">
    <property type="entry name" value="P-loop containing nucleotide triphosphate hydrolases"/>
    <property type="match status" value="1"/>
</dbReference>
<dbReference type="GO" id="GO:0005524">
    <property type="term" value="F:ATP binding"/>
    <property type="evidence" value="ECO:0007669"/>
    <property type="project" value="UniProtKB-KW"/>
</dbReference>
<dbReference type="PROSITE" id="PS00211">
    <property type="entry name" value="ABC_TRANSPORTER_1"/>
    <property type="match status" value="1"/>
</dbReference>
<protein>
    <submittedName>
        <fullName evidence="6">ABC transporter ATP-binding protein</fullName>
    </submittedName>
</protein>